<keyword evidence="2" id="KW-1185">Reference proteome</keyword>
<organism evidence="1 2">
    <name type="scientific">Clonostachys solani</name>
    <dbReference type="NCBI Taxonomy" id="160281"/>
    <lineage>
        <taxon>Eukaryota</taxon>
        <taxon>Fungi</taxon>
        <taxon>Dikarya</taxon>
        <taxon>Ascomycota</taxon>
        <taxon>Pezizomycotina</taxon>
        <taxon>Sordariomycetes</taxon>
        <taxon>Hypocreomycetidae</taxon>
        <taxon>Hypocreales</taxon>
        <taxon>Bionectriaceae</taxon>
        <taxon>Clonostachys</taxon>
    </lineage>
</organism>
<comment type="caution">
    <text evidence="1">The sequence shown here is derived from an EMBL/GenBank/DDBJ whole genome shotgun (WGS) entry which is preliminary data.</text>
</comment>
<dbReference type="OrthoDB" id="5240454at2759"/>
<evidence type="ECO:0000313" key="2">
    <source>
        <dbReference type="Proteomes" id="UP000775872"/>
    </source>
</evidence>
<reference evidence="1" key="1">
    <citation type="submission" date="2021-10" db="EMBL/GenBank/DDBJ databases">
        <authorList>
            <person name="Piombo E."/>
        </authorList>
    </citation>
    <scope>NUCLEOTIDE SEQUENCE</scope>
</reference>
<name>A0A9P0EJ07_9HYPO</name>
<accession>A0A9P0EJ07</accession>
<proteinExistence type="predicted"/>
<dbReference type="Proteomes" id="UP000775872">
    <property type="component" value="Unassembled WGS sequence"/>
</dbReference>
<dbReference type="AlphaFoldDB" id="A0A9P0EJ07"/>
<dbReference type="EMBL" id="CABFOC020000035">
    <property type="protein sequence ID" value="CAH0050334.1"/>
    <property type="molecule type" value="Genomic_DNA"/>
</dbReference>
<protein>
    <submittedName>
        <fullName evidence="1">Uncharacterized protein</fullName>
    </submittedName>
</protein>
<gene>
    <name evidence="1" type="ORF">CSOL1703_00002306</name>
</gene>
<evidence type="ECO:0000313" key="1">
    <source>
        <dbReference type="EMBL" id="CAH0050334.1"/>
    </source>
</evidence>
<sequence length="65" mass="7712">MVRGHINTDDHDGRPLQILFMIKDKNHQEDVIKNLSAYVEVLRTFVTRWNNGHEGFKPYYCCFTV</sequence>